<reference evidence="2" key="1">
    <citation type="submission" date="2016-11" db="EMBL/GenBank/DDBJ databases">
        <title>The genome of Nicotiana attenuata.</title>
        <authorList>
            <person name="Xu S."/>
            <person name="Brockmoeller T."/>
            <person name="Gaquerel E."/>
            <person name="Navarro A."/>
            <person name="Kuhl H."/>
            <person name="Gase K."/>
            <person name="Ling Z."/>
            <person name="Zhou W."/>
            <person name="Kreitzer C."/>
            <person name="Stanke M."/>
            <person name="Tang H."/>
            <person name="Lyons E."/>
            <person name="Pandey P."/>
            <person name="Pandey S.P."/>
            <person name="Timmermann B."/>
            <person name="Baldwin I.T."/>
        </authorList>
    </citation>
    <scope>NUCLEOTIDE SEQUENCE [LARGE SCALE GENOMIC DNA]</scope>
    <source>
        <strain evidence="2">UT</strain>
    </source>
</reference>
<keyword evidence="1" id="KW-0732">Signal</keyword>
<evidence type="ECO:0000313" key="3">
    <source>
        <dbReference type="Proteomes" id="UP000187609"/>
    </source>
</evidence>
<dbReference type="Gramene" id="OIT28343">
    <property type="protein sequence ID" value="OIT28343"/>
    <property type="gene ID" value="A4A49_41195"/>
</dbReference>
<protein>
    <recommendedName>
        <fullName evidence="4">Bifunctional inhibitor/plant lipid transfer protein/seed storage helical domain-containing protein</fullName>
    </recommendedName>
</protein>
<sequence>MAVKGLSLAILLVCVVVASSVNGAIGQAVNFQEALVHCNGGADNQNCCKALNAAVQRERYCWSSLFGQIFIADLFKCGVMPHC</sequence>
<proteinExistence type="predicted"/>
<gene>
    <name evidence="2" type="ORF">A4A49_41195</name>
</gene>
<dbReference type="EMBL" id="MJEQ01002096">
    <property type="protein sequence ID" value="OIT28343.1"/>
    <property type="molecule type" value="Genomic_DNA"/>
</dbReference>
<organism evidence="2 3">
    <name type="scientific">Nicotiana attenuata</name>
    <name type="common">Coyote tobacco</name>
    <dbReference type="NCBI Taxonomy" id="49451"/>
    <lineage>
        <taxon>Eukaryota</taxon>
        <taxon>Viridiplantae</taxon>
        <taxon>Streptophyta</taxon>
        <taxon>Embryophyta</taxon>
        <taxon>Tracheophyta</taxon>
        <taxon>Spermatophyta</taxon>
        <taxon>Magnoliopsida</taxon>
        <taxon>eudicotyledons</taxon>
        <taxon>Gunneridae</taxon>
        <taxon>Pentapetalae</taxon>
        <taxon>asterids</taxon>
        <taxon>lamiids</taxon>
        <taxon>Solanales</taxon>
        <taxon>Solanaceae</taxon>
        <taxon>Nicotianoideae</taxon>
        <taxon>Nicotianeae</taxon>
        <taxon>Nicotiana</taxon>
    </lineage>
</organism>
<feature type="signal peptide" evidence="1">
    <location>
        <begin position="1"/>
        <end position="26"/>
    </location>
</feature>
<evidence type="ECO:0000256" key="1">
    <source>
        <dbReference type="SAM" id="SignalP"/>
    </source>
</evidence>
<keyword evidence="3" id="KW-1185">Reference proteome</keyword>
<feature type="chain" id="PRO_5012046361" description="Bifunctional inhibitor/plant lipid transfer protein/seed storage helical domain-containing protein" evidence="1">
    <location>
        <begin position="27"/>
        <end position="83"/>
    </location>
</feature>
<dbReference type="Proteomes" id="UP000187609">
    <property type="component" value="Unassembled WGS sequence"/>
</dbReference>
<comment type="caution">
    <text evidence="2">The sequence shown here is derived from an EMBL/GenBank/DDBJ whole genome shotgun (WGS) entry which is preliminary data.</text>
</comment>
<dbReference type="AlphaFoldDB" id="A0A1J6L3N7"/>
<name>A0A1J6L3N7_NICAT</name>
<evidence type="ECO:0008006" key="4">
    <source>
        <dbReference type="Google" id="ProtNLM"/>
    </source>
</evidence>
<accession>A0A1J6L3N7</accession>
<evidence type="ECO:0000313" key="2">
    <source>
        <dbReference type="EMBL" id="OIT28343.1"/>
    </source>
</evidence>